<gene>
    <name evidence="5" type="primary">rpsB</name>
    <name evidence="8" type="ORF">ACD_2C00266G0003</name>
</gene>
<evidence type="ECO:0000256" key="2">
    <source>
        <dbReference type="ARBA" id="ARBA00022980"/>
    </source>
</evidence>
<keyword evidence="2 5" id="KW-0689">Ribosomal protein</keyword>
<dbReference type="HAMAP" id="MF_00291_B">
    <property type="entry name" value="Ribosomal_uS2_B"/>
    <property type="match status" value="1"/>
</dbReference>
<reference evidence="8" key="1">
    <citation type="journal article" date="2012" name="Science">
        <title>Fermentation, hydrogen, and sulfur metabolism in multiple uncultivated bacterial phyla.</title>
        <authorList>
            <person name="Wrighton K.C."/>
            <person name="Thomas B.C."/>
            <person name="Sharon I."/>
            <person name="Miller C.S."/>
            <person name="Castelle C.J."/>
            <person name="VerBerkmoes N.C."/>
            <person name="Wilkins M.J."/>
            <person name="Hettich R.L."/>
            <person name="Lipton M.S."/>
            <person name="Williams K.H."/>
            <person name="Long P.E."/>
            <person name="Banfield J.F."/>
        </authorList>
    </citation>
    <scope>NUCLEOTIDE SEQUENCE [LARGE SCALE GENOMIC DNA]</scope>
</reference>
<evidence type="ECO:0000256" key="7">
    <source>
        <dbReference type="SAM" id="MobiDB-lite"/>
    </source>
</evidence>
<dbReference type="InterPro" id="IPR005706">
    <property type="entry name" value="Ribosomal_uS2_bac/mit/plastid"/>
</dbReference>
<dbReference type="PANTHER" id="PTHR12534">
    <property type="entry name" value="30S RIBOSOMAL PROTEIN S2 PROKARYOTIC AND ORGANELLAR"/>
    <property type="match status" value="1"/>
</dbReference>
<dbReference type="InterPro" id="IPR023591">
    <property type="entry name" value="Ribosomal_uS2_flav_dom_sf"/>
</dbReference>
<dbReference type="InterPro" id="IPR018130">
    <property type="entry name" value="Ribosomal_uS2_CS"/>
</dbReference>
<dbReference type="PANTHER" id="PTHR12534:SF0">
    <property type="entry name" value="SMALL RIBOSOMAL SUBUNIT PROTEIN US2M"/>
    <property type="match status" value="1"/>
</dbReference>
<feature type="compositionally biased region" description="Low complexity" evidence="7">
    <location>
        <begin position="232"/>
        <end position="247"/>
    </location>
</feature>
<evidence type="ECO:0000256" key="3">
    <source>
        <dbReference type="ARBA" id="ARBA00023274"/>
    </source>
</evidence>
<dbReference type="GO" id="GO:0006412">
    <property type="term" value="P:translation"/>
    <property type="evidence" value="ECO:0007669"/>
    <property type="project" value="UniProtKB-UniRule"/>
</dbReference>
<sequence length="256" mass="29267">MSDTLIKEMLDNAVHIWYKRQYWSPKMRDYIHGIQNGIHVFDLYKTVAKLEEVRAVLANMAENGKEVLIVGTKVQARDLVKELAISTNHHFVIDKWVPGLLTNFSTLKRRIFTYNKLEKDAETGVLDMLTKKEKAMKMKELEKLKKAYEGLKELKRTPDAVFVIDGHYEGLALTEARILKIPSFALLGSTWDIDSCTNFIPCNVNSIKAIKFMLDQLKPTLTRKKIEKPFAAPAATDAARAPRNPNPIKKDRVQNI</sequence>
<proteinExistence type="inferred from homology"/>
<dbReference type="NCBIfam" id="TIGR01011">
    <property type="entry name" value="rpsB_bact"/>
    <property type="match status" value="1"/>
</dbReference>
<evidence type="ECO:0000256" key="6">
    <source>
        <dbReference type="RuleBase" id="RU003631"/>
    </source>
</evidence>
<keyword evidence="3 5" id="KW-0687">Ribonucleoprotein</keyword>
<dbReference type="Pfam" id="PF00318">
    <property type="entry name" value="Ribosomal_S2"/>
    <property type="match status" value="1"/>
</dbReference>
<name>K2G3J2_9BACT</name>
<dbReference type="GO" id="GO:0003735">
    <property type="term" value="F:structural constituent of ribosome"/>
    <property type="evidence" value="ECO:0007669"/>
    <property type="project" value="InterPro"/>
</dbReference>
<dbReference type="Gene3D" id="3.40.50.10490">
    <property type="entry name" value="Glucose-6-phosphate isomerase like protein, domain 1"/>
    <property type="match status" value="1"/>
</dbReference>
<feature type="region of interest" description="Disordered" evidence="7">
    <location>
        <begin position="232"/>
        <end position="256"/>
    </location>
</feature>
<dbReference type="GO" id="GO:0015935">
    <property type="term" value="C:small ribosomal subunit"/>
    <property type="evidence" value="ECO:0007669"/>
    <property type="project" value="InterPro"/>
</dbReference>
<organism evidence="8">
    <name type="scientific">uncultured bacterium</name>
    <name type="common">gcode 4</name>
    <dbReference type="NCBI Taxonomy" id="1234023"/>
    <lineage>
        <taxon>Bacteria</taxon>
        <taxon>environmental samples</taxon>
    </lineage>
</organism>
<dbReference type="InterPro" id="IPR001865">
    <property type="entry name" value="Ribosomal_uS2"/>
</dbReference>
<dbReference type="EMBL" id="AMFJ01000266">
    <property type="protein sequence ID" value="EKE28897.1"/>
    <property type="molecule type" value="Genomic_DNA"/>
</dbReference>
<evidence type="ECO:0000256" key="1">
    <source>
        <dbReference type="ARBA" id="ARBA00006242"/>
    </source>
</evidence>
<dbReference type="Gene3D" id="1.10.287.610">
    <property type="entry name" value="Helix hairpin bin"/>
    <property type="match status" value="1"/>
</dbReference>
<dbReference type="PROSITE" id="PS00963">
    <property type="entry name" value="RIBOSOMAL_S2_2"/>
    <property type="match status" value="1"/>
</dbReference>
<protein>
    <recommendedName>
        <fullName evidence="4 5">Small ribosomal subunit protein uS2</fullName>
    </recommendedName>
</protein>
<comment type="caution">
    <text evidence="8">The sequence shown here is derived from an EMBL/GenBank/DDBJ whole genome shotgun (WGS) entry which is preliminary data.</text>
</comment>
<evidence type="ECO:0000256" key="5">
    <source>
        <dbReference type="HAMAP-Rule" id="MF_00291"/>
    </source>
</evidence>
<dbReference type="AlphaFoldDB" id="K2G3J2"/>
<dbReference type="SUPFAM" id="SSF52313">
    <property type="entry name" value="Ribosomal protein S2"/>
    <property type="match status" value="1"/>
</dbReference>
<comment type="similarity">
    <text evidence="1 5 6">Belongs to the universal ribosomal protein uS2 family.</text>
</comment>
<accession>K2G3J2</accession>
<evidence type="ECO:0000256" key="4">
    <source>
        <dbReference type="ARBA" id="ARBA00035256"/>
    </source>
</evidence>
<dbReference type="PRINTS" id="PR00395">
    <property type="entry name" value="RIBOSOMALS2"/>
</dbReference>
<dbReference type="CDD" id="cd01425">
    <property type="entry name" value="RPS2"/>
    <property type="match status" value="1"/>
</dbReference>
<evidence type="ECO:0000313" key="8">
    <source>
        <dbReference type="EMBL" id="EKE28897.1"/>
    </source>
</evidence>